<comment type="caution">
    <text evidence="1">The sequence shown here is derived from an EMBL/GenBank/DDBJ whole genome shotgun (WGS) entry which is preliminary data.</text>
</comment>
<evidence type="ECO:0000313" key="2">
    <source>
        <dbReference type="Proteomes" id="UP000321580"/>
    </source>
</evidence>
<dbReference type="EMBL" id="VOOR01000048">
    <property type="protein sequence ID" value="TXB61707.1"/>
    <property type="molecule type" value="Genomic_DNA"/>
</dbReference>
<accession>A0A5C6RHR3</accession>
<evidence type="ECO:0000313" key="1">
    <source>
        <dbReference type="EMBL" id="TXB61707.1"/>
    </source>
</evidence>
<dbReference type="RefSeq" id="WP_147168931.1">
    <property type="nucleotide sequence ID" value="NZ_VOOR01000048.1"/>
</dbReference>
<organism evidence="1 2">
    <name type="scientific">Phaeodactylibacter luteus</name>
    <dbReference type="NCBI Taxonomy" id="1564516"/>
    <lineage>
        <taxon>Bacteria</taxon>
        <taxon>Pseudomonadati</taxon>
        <taxon>Bacteroidota</taxon>
        <taxon>Saprospiria</taxon>
        <taxon>Saprospirales</taxon>
        <taxon>Haliscomenobacteraceae</taxon>
        <taxon>Phaeodactylibacter</taxon>
    </lineage>
</organism>
<reference evidence="1 2" key="1">
    <citation type="submission" date="2019-08" db="EMBL/GenBank/DDBJ databases">
        <title>Genome of Phaeodactylibacter luteus.</title>
        <authorList>
            <person name="Bowman J.P."/>
        </authorList>
    </citation>
    <scope>NUCLEOTIDE SEQUENCE [LARGE SCALE GENOMIC DNA]</scope>
    <source>
        <strain evidence="1 2">KCTC 42180</strain>
    </source>
</reference>
<dbReference type="Proteomes" id="UP000321580">
    <property type="component" value="Unassembled WGS sequence"/>
</dbReference>
<name>A0A5C6RHR3_9BACT</name>
<proteinExistence type="predicted"/>
<sequence length="93" mass="10950">MRIAGYIEHPELKITIFQMDNRFTVKFEDSRAEQAFKFRTGPGLQHVQDLRRLIDPTFIGEVSRQMQQLHRLQAEALARHAPPETEDEFEDIL</sequence>
<dbReference type="AlphaFoldDB" id="A0A5C6RHR3"/>
<protein>
    <submittedName>
        <fullName evidence="1">Uncharacterized protein</fullName>
    </submittedName>
</protein>
<keyword evidence="2" id="KW-1185">Reference proteome</keyword>
<dbReference type="OrthoDB" id="1467713at2"/>
<gene>
    <name evidence="1" type="ORF">FRY97_17845</name>
</gene>